<proteinExistence type="predicted"/>
<gene>
    <name evidence="3" type="ORF">NIES80_24560</name>
</gene>
<dbReference type="InterPro" id="IPR001623">
    <property type="entry name" value="DnaJ_domain"/>
</dbReference>
<dbReference type="Gene3D" id="1.10.287.110">
    <property type="entry name" value="DnaJ domain"/>
    <property type="match status" value="1"/>
</dbReference>
<sequence>MYKHKYIKYNKYNIICVRLSTLSLIVSAMPRKTKTASSTTVTPLALSDLHLQLEGLEKEHQSLLKQIKRKRAELNNFIEKMRSLTKEVFHKASPNMKKMAELDEEIHALFAEIFTTRKLGKQTQKRIESLYRSLQMGGIISYKATEEDQELEELSENDNFQENHQSRQYWEAEINSESPVGKTDESRKVRQIFLRLAEIFHPDKVKDNETQMTHTEIMKEINKAYQEGDLARLLEIERKYEVGEIIDNNSENDLNRKCKTIAQQNEILKNQYDKLKQELRLAKNTPEGTMVADYKKATKQGVDCIALMLETMQAQIKLVAGIRDFVQDFKEQKITIKEFLAGPESLRSNREDMMEDLLEKMMEEFGEMMNFS</sequence>
<feature type="chain" id="PRO_5019793897" evidence="2">
    <location>
        <begin position="29"/>
        <end position="372"/>
    </location>
</feature>
<keyword evidence="1" id="KW-0175">Coiled coil</keyword>
<name>A0A480AHJ5_9CYAN</name>
<dbReference type="CDD" id="cd06257">
    <property type="entry name" value="DnaJ"/>
    <property type="match status" value="1"/>
</dbReference>
<organism evidence="3 4">
    <name type="scientific">Dolichospermum planctonicum</name>
    <dbReference type="NCBI Taxonomy" id="136072"/>
    <lineage>
        <taxon>Bacteria</taxon>
        <taxon>Bacillati</taxon>
        <taxon>Cyanobacteriota</taxon>
        <taxon>Cyanophyceae</taxon>
        <taxon>Nostocales</taxon>
        <taxon>Aphanizomenonaceae</taxon>
        <taxon>Dolichospermum</taxon>
    </lineage>
</organism>
<feature type="signal peptide" evidence="2">
    <location>
        <begin position="1"/>
        <end position="28"/>
    </location>
</feature>
<comment type="caution">
    <text evidence="3">The sequence shown here is derived from an EMBL/GenBank/DDBJ whole genome shotgun (WGS) entry which is preliminary data.</text>
</comment>
<keyword evidence="3" id="KW-0346">Stress response</keyword>
<keyword evidence="2" id="KW-0732">Signal</keyword>
<evidence type="ECO:0000256" key="1">
    <source>
        <dbReference type="SAM" id="Coils"/>
    </source>
</evidence>
<dbReference type="AlphaFoldDB" id="A0A480AHJ5"/>
<evidence type="ECO:0000313" key="4">
    <source>
        <dbReference type="Proteomes" id="UP000299367"/>
    </source>
</evidence>
<reference evidence="4" key="1">
    <citation type="submission" date="2019-02" db="EMBL/GenBank/DDBJ databases">
        <title>Draft genome sequence of Dolichospermum planctonicum NIES-80.</title>
        <authorList>
            <person name="Yamaguchi H."/>
            <person name="Suzuki S."/>
            <person name="Kawachi M."/>
        </authorList>
    </citation>
    <scope>NUCLEOTIDE SEQUENCE [LARGE SCALE GENOMIC DNA]</scope>
    <source>
        <strain evidence="4">NIES-80</strain>
    </source>
</reference>
<evidence type="ECO:0000313" key="3">
    <source>
        <dbReference type="EMBL" id="GCL42748.1"/>
    </source>
</evidence>
<feature type="coiled-coil region" evidence="1">
    <location>
        <begin position="46"/>
        <end position="87"/>
    </location>
</feature>
<protein>
    <submittedName>
        <fullName evidence="3">Heat shock protein DnaJ-like</fullName>
    </submittedName>
</protein>
<feature type="coiled-coil region" evidence="1">
    <location>
        <begin position="251"/>
        <end position="285"/>
    </location>
</feature>
<evidence type="ECO:0000256" key="2">
    <source>
        <dbReference type="SAM" id="SignalP"/>
    </source>
</evidence>
<dbReference type="InterPro" id="IPR036869">
    <property type="entry name" value="J_dom_sf"/>
</dbReference>
<dbReference type="EMBL" id="BJCF01000026">
    <property type="protein sequence ID" value="GCL42748.1"/>
    <property type="molecule type" value="Genomic_DNA"/>
</dbReference>
<accession>A0A480AHJ5</accession>
<dbReference type="SUPFAM" id="SSF46565">
    <property type="entry name" value="Chaperone J-domain"/>
    <property type="match status" value="1"/>
</dbReference>
<dbReference type="Proteomes" id="UP000299367">
    <property type="component" value="Unassembled WGS sequence"/>
</dbReference>